<reference evidence="4 5" key="1">
    <citation type="journal article" date="2018" name="Nat. Ecol. Evol.">
        <title>Pezizomycetes genomes reveal the molecular basis of ectomycorrhizal truffle lifestyle.</title>
        <authorList>
            <person name="Murat C."/>
            <person name="Payen T."/>
            <person name="Noel B."/>
            <person name="Kuo A."/>
            <person name="Morin E."/>
            <person name="Chen J."/>
            <person name="Kohler A."/>
            <person name="Krizsan K."/>
            <person name="Balestrini R."/>
            <person name="Da Silva C."/>
            <person name="Montanini B."/>
            <person name="Hainaut M."/>
            <person name="Levati E."/>
            <person name="Barry K.W."/>
            <person name="Belfiori B."/>
            <person name="Cichocki N."/>
            <person name="Clum A."/>
            <person name="Dockter R.B."/>
            <person name="Fauchery L."/>
            <person name="Guy J."/>
            <person name="Iotti M."/>
            <person name="Le Tacon F."/>
            <person name="Lindquist E.A."/>
            <person name="Lipzen A."/>
            <person name="Malagnac F."/>
            <person name="Mello A."/>
            <person name="Molinier V."/>
            <person name="Miyauchi S."/>
            <person name="Poulain J."/>
            <person name="Riccioni C."/>
            <person name="Rubini A."/>
            <person name="Sitrit Y."/>
            <person name="Splivallo R."/>
            <person name="Traeger S."/>
            <person name="Wang M."/>
            <person name="Zifcakova L."/>
            <person name="Wipf D."/>
            <person name="Zambonelli A."/>
            <person name="Paolocci F."/>
            <person name="Nowrousian M."/>
            <person name="Ottonello S."/>
            <person name="Baldrian P."/>
            <person name="Spatafora J.W."/>
            <person name="Henrissat B."/>
            <person name="Nagy L.G."/>
            <person name="Aury J.M."/>
            <person name="Wincker P."/>
            <person name="Grigoriev I.V."/>
            <person name="Bonfante P."/>
            <person name="Martin F.M."/>
        </authorList>
    </citation>
    <scope>NUCLEOTIDE SEQUENCE [LARGE SCALE GENOMIC DNA]</scope>
    <source>
        <strain evidence="4 5">RN42</strain>
    </source>
</reference>
<name>A0A3N4IA17_ASCIM</name>
<feature type="repeat" description="ANK" evidence="3">
    <location>
        <begin position="271"/>
        <end position="303"/>
    </location>
</feature>
<dbReference type="PANTHER" id="PTHR24189:SF50">
    <property type="entry name" value="ANKYRIN REPEAT AND SOCS BOX PROTEIN 2"/>
    <property type="match status" value="1"/>
</dbReference>
<dbReference type="PROSITE" id="PS50297">
    <property type="entry name" value="ANK_REP_REGION"/>
    <property type="match status" value="1"/>
</dbReference>
<dbReference type="SUPFAM" id="SSF48403">
    <property type="entry name" value="Ankyrin repeat"/>
    <property type="match status" value="1"/>
</dbReference>
<gene>
    <name evidence="4" type="ORF">BJ508DRAFT_81492</name>
</gene>
<keyword evidence="5" id="KW-1185">Reference proteome</keyword>
<dbReference type="InterPro" id="IPR050745">
    <property type="entry name" value="Multifunctional_regulatory"/>
</dbReference>
<dbReference type="AlphaFoldDB" id="A0A3N4IA17"/>
<dbReference type="InterPro" id="IPR036770">
    <property type="entry name" value="Ankyrin_rpt-contain_sf"/>
</dbReference>
<evidence type="ECO:0000256" key="2">
    <source>
        <dbReference type="ARBA" id="ARBA00023043"/>
    </source>
</evidence>
<dbReference type="EMBL" id="ML119668">
    <property type="protein sequence ID" value="RPA82922.1"/>
    <property type="molecule type" value="Genomic_DNA"/>
</dbReference>
<accession>A0A3N4IA17</accession>
<dbReference type="Gene3D" id="1.25.40.20">
    <property type="entry name" value="Ankyrin repeat-containing domain"/>
    <property type="match status" value="1"/>
</dbReference>
<evidence type="ECO:0000313" key="4">
    <source>
        <dbReference type="EMBL" id="RPA82922.1"/>
    </source>
</evidence>
<organism evidence="4 5">
    <name type="scientific">Ascobolus immersus RN42</name>
    <dbReference type="NCBI Taxonomy" id="1160509"/>
    <lineage>
        <taxon>Eukaryota</taxon>
        <taxon>Fungi</taxon>
        <taxon>Dikarya</taxon>
        <taxon>Ascomycota</taxon>
        <taxon>Pezizomycotina</taxon>
        <taxon>Pezizomycetes</taxon>
        <taxon>Pezizales</taxon>
        <taxon>Ascobolaceae</taxon>
        <taxon>Ascobolus</taxon>
    </lineage>
</organism>
<proteinExistence type="predicted"/>
<evidence type="ECO:0000313" key="5">
    <source>
        <dbReference type="Proteomes" id="UP000275078"/>
    </source>
</evidence>
<protein>
    <submittedName>
        <fullName evidence="4">Uncharacterized protein</fullName>
    </submittedName>
</protein>
<dbReference type="SMART" id="SM00248">
    <property type="entry name" value="ANK"/>
    <property type="match status" value="4"/>
</dbReference>
<keyword evidence="2 3" id="KW-0040">ANK repeat</keyword>
<dbReference type="PANTHER" id="PTHR24189">
    <property type="entry name" value="MYOTROPHIN"/>
    <property type="match status" value="1"/>
</dbReference>
<dbReference type="Proteomes" id="UP000275078">
    <property type="component" value="Unassembled WGS sequence"/>
</dbReference>
<sequence length="620" mass="69634">MSTSSTNSWCRCDEYEWDLYEITLKLSSSQTLQQSDLFHEEGLGFRRWILDIAAQSSALRLAAVASFGRNNILRLLLESGTADINEVDYVYDPNHTTAAYATTLEVVYQCYLEEFQDSLKSSISDEMFQPSLRTLLEYSGLGADPCIANKTRDQVSPFPNNTLLAYAFEEHATMIEKGEQNLDYDPHNVHDIQIYEDKMQYYVLDSLLDAAREIKNKQNSFARSQYAGSWGNEELIHIVCELATSRAIALRMVQMLVDEYGGNVNHRRRSDKTTPLFIAIGRGHGDVARFLLARGAADAYSDPKSGLQLGYLHVAPGNQRHRRGSAMSNTTDGLSSMTSSFSQFSVGSDTGTVTSIGSDDGRYIEDFVQRDRHHELFFQNDFYVWEQVDKKYGSVREDDFVDSFHWTKKTQSQVKTVRRVIMPGEAPQRLPTSTWIIIKPDWKRYLPDDSPEKLFYMACDTVRFDLAAYMVKALINAFPGREMTNYRAPDGSSALFAACKRLNSGAVKEIIDHQLHHGIPIGVNEIPSTGFKGDENTMKLSLLQQVCGYGSSAGYDLLMHAPMEQAPPDDVIKRLQLHTTRLLVAAGADKQYACAMGGSAQFFAKASRNKKDLLEALGVQ</sequence>
<dbReference type="Pfam" id="PF00023">
    <property type="entry name" value="Ank"/>
    <property type="match status" value="2"/>
</dbReference>
<dbReference type="PROSITE" id="PS50088">
    <property type="entry name" value="ANK_REPEAT"/>
    <property type="match status" value="1"/>
</dbReference>
<evidence type="ECO:0000256" key="3">
    <source>
        <dbReference type="PROSITE-ProRule" id="PRU00023"/>
    </source>
</evidence>
<dbReference type="InterPro" id="IPR002110">
    <property type="entry name" value="Ankyrin_rpt"/>
</dbReference>
<evidence type="ECO:0000256" key="1">
    <source>
        <dbReference type="ARBA" id="ARBA00022737"/>
    </source>
</evidence>
<keyword evidence="1" id="KW-0677">Repeat</keyword>